<gene>
    <name evidence="10" type="primary">fluC</name>
    <name evidence="10" type="synonym">crcB</name>
    <name evidence="11" type="ORF">WDZ17_11670</name>
</gene>
<dbReference type="InterPro" id="IPR003691">
    <property type="entry name" value="FluC"/>
</dbReference>
<evidence type="ECO:0000256" key="1">
    <source>
        <dbReference type="ARBA" id="ARBA00004651"/>
    </source>
</evidence>
<evidence type="ECO:0000313" key="11">
    <source>
        <dbReference type="EMBL" id="MEJ5945948.1"/>
    </source>
</evidence>
<organism evidence="11 12">
    <name type="scientific">Pseudokineococcus basanitobsidens</name>
    <dbReference type="NCBI Taxonomy" id="1926649"/>
    <lineage>
        <taxon>Bacteria</taxon>
        <taxon>Bacillati</taxon>
        <taxon>Actinomycetota</taxon>
        <taxon>Actinomycetes</taxon>
        <taxon>Kineosporiales</taxon>
        <taxon>Kineosporiaceae</taxon>
        <taxon>Pseudokineococcus</taxon>
    </lineage>
</organism>
<keyword evidence="4 10" id="KW-1133">Transmembrane helix</keyword>
<keyword evidence="10" id="KW-0813">Transport</keyword>
<feature type="transmembrane region" description="Helical" evidence="10">
    <location>
        <begin position="47"/>
        <end position="70"/>
    </location>
</feature>
<dbReference type="Proteomes" id="UP001387100">
    <property type="component" value="Unassembled WGS sequence"/>
</dbReference>
<keyword evidence="10" id="KW-0406">Ion transport</keyword>
<comment type="activity regulation">
    <text evidence="10">Na(+) is not transported, but it plays an essential structural role and its presence is essential for fluoride channel function.</text>
</comment>
<comment type="subcellular location">
    <subcellularLocation>
        <location evidence="1 10">Cell membrane</location>
        <topology evidence="1 10">Multi-pass membrane protein</topology>
    </subcellularLocation>
</comment>
<feature type="binding site" evidence="10">
    <location>
        <position position="95"/>
    </location>
    <ligand>
        <name>Na(+)</name>
        <dbReference type="ChEBI" id="CHEBI:29101"/>
        <note>structural</note>
    </ligand>
</feature>
<evidence type="ECO:0000256" key="6">
    <source>
        <dbReference type="ARBA" id="ARBA00023303"/>
    </source>
</evidence>
<protein>
    <recommendedName>
        <fullName evidence="10">Fluoride-specific ion channel FluC</fullName>
    </recommendedName>
</protein>
<comment type="catalytic activity">
    <reaction evidence="8">
        <text>fluoride(in) = fluoride(out)</text>
        <dbReference type="Rhea" id="RHEA:76159"/>
        <dbReference type="ChEBI" id="CHEBI:17051"/>
    </reaction>
    <physiologicalReaction direction="left-to-right" evidence="8">
        <dbReference type="Rhea" id="RHEA:76160"/>
    </physiologicalReaction>
</comment>
<accession>A0ABU8RLW5</accession>
<comment type="similarity">
    <text evidence="7 10">Belongs to the fluoride channel Fluc/FEX (TC 1.A.43) family.</text>
</comment>
<comment type="function">
    <text evidence="9 10">Fluoride-specific ion channel. Important for reducing fluoride concentration in the cell, thus reducing its toxicity.</text>
</comment>
<sequence length="153" mass="15027">MSTSGAAVARPPHRHPGLLLGVLLGGTVGTGLRLAAGEALPHEVGAWPWGTLLVNVVGAFLLGALLETLLRAGPDVGRRRAVRVVVGSGVLGSLTTTSALALETVQRADVAGVGPAAAYALVTLVLGVAAAAAGVAAAAASHRSRRPGGQDLA</sequence>
<name>A0ABU8RLW5_9ACTN</name>
<feature type="binding site" evidence="10">
    <location>
        <position position="92"/>
    </location>
    <ligand>
        <name>Na(+)</name>
        <dbReference type="ChEBI" id="CHEBI:29101"/>
        <note>structural</note>
    </ligand>
</feature>
<evidence type="ECO:0000256" key="10">
    <source>
        <dbReference type="HAMAP-Rule" id="MF_00454"/>
    </source>
</evidence>
<proteinExistence type="inferred from homology"/>
<evidence type="ECO:0000256" key="9">
    <source>
        <dbReference type="ARBA" id="ARBA00049940"/>
    </source>
</evidence>
<evidence type="ECO:0000256" key="7">
    <source>
        <dbReference type="ARBA" id="ARBA00035120"/>
    </source>
</evidence>
<evidence type="ECO:0000313" key="12">
    <source>
        <dbReference type="Proteomes" id="UP001387100"/>
    </source>
</evidence>
<dbReference type="EMBL" id="JBBIAA010000013">
    <property type="protein sequence ID" value="MEJ5945948.1"/>
    <property type="molecule type" value="Genomic_DNA"/>
</dbReference>
<keyword evidence="6 10" id="KW-0407">Ion channel</keyword>
<keyword evidence="12" id="KW-1185">Reference proteome</keyword>
<keyword evidence="10" id="KW-0915">Sodium</keyword>
<evidence type="ECO:0000256" key="8">
    <source>
        <dbReference type="ARBA" id="ARBA00035585"/>
    </source>
</evidence>
<evidence type="ECO:0000256" key="2">
    <source>
        <dbReference type="ARBA" id="ARBA00022475"/>
    </source>
</evidence>
<feature type="transmembrane region" description="Helical" evidence="10">
    <location>
        <begin position="117"/>
        <end position="140"/>
    </location>
</feature>
<dbReference type="HAMAP" id="MF_00454">
    <property type="entry name" value="FluC"/>
    <property type="match status" value="1"/>
</dbReference>
<evidence type="ECO:0000256" key="5">
    <source>
        <dbReference type="ARBA" id="ARBA00023136"/>
    </source>
</evidence>
<dbReference type="PANTHER" id="PTHR28259">
    <property type="entry name" value="FLUORIDE EXPORT PROTEIN 1-RELATED"/>
    <property type="match status" value="1"/>
</dbReference>
<evidence type="ECO:0000256" key="4">
    <source>
        <dbReference type="ARBA" id="ARBA00022989"/>
    </source>
</evidence>
<comment type="caution">
    <text evidence="11">The sequence shown here is derived from an EMBL/GenBank/DDBJ whole genome shotgun (WGS) entry which is preliminary data.</text>
</comment>
<keyword evidence="2 10" id="KW-1003">Cell membrane</keyword>
<dbReference type="Pfam" id="PF02537">
    <property type="entry name" value="CRCB"/>
    <property type="match status" value="1"/>
</dbReference>
<dbReference type="PANTHER" id="PTHR28259:SF1">
    <property type="entry name" value="FLUORIDE EXPORT PROTEIN 1-RELATED"/>
    <property type="match status" value="1"/>
</dbReference>
<evidence type="ECO:0000256" key="3">
    <source>
        <dbReference type="ARBA" id="ARBA00022692"/>
    </source>
</evidence>
<keyword evidence="10" id="KW-0479">Metal-binding</keyword>
<keyword evidence="5 10" id="KW-0472">Membrane</keyword>
<reference evidence="11 12" key="1">
    <citation type="journal article" date="2017" name="Int. J. Syst. Evol. Microbiol.">
        <title>Pseudokineococcus basanitobsidens sp. nov., isolated from volcanic rock.</title>
        <authorList>
            <person name="Lee D.W."/>
            <person name="Park M.Y."/>
            <person name="Kim J.J."/>
            <person name="Kim B.S."/>
        </authorList>
    </citation>
    <scope>NUCLEOTIDE SEQUENCE [LARGE SCALE GENOMIC DNA]</scope>
    <source>
        <strain evidence="11 12">DSM 103726</strain>
    </source>
</reference>
<keyword evidence="3 10" id="KW-0812">Transmembrane</keyword>
<feature type="transmembrane region" description="Helical" evidence="10">
    <location>
        <begin position="82"/>
        <end position="102"/>
    </location>
</feature>
<dbReference type="RefSeq" id="WP_339575332.1">
    <property type="nucleotide sequence ID" value="NZ_JBBIAA010000013.1"/>
</dbReference>